<organism evidence="2 3">
    <name type="scientific">Nocardioides guangzhouensis</name>
    <dbReference type="NCBI Taxonomy" id="2497878"/>
    <lineage>
        <taxon>Bacteria</taxon>
        <taxon>Bacillati</taxon>
        <taxon>Actinomycetota</taxon>
        <taxon>Actinomycetes</taxon>
        <taxon>Propionibacteriales</taxon>
        <taxon>Nocardioidaceae</taxon>
        <taxon>Nocardioides</taxon>
    </lineage>
</organism>
<name>A0A4Q4Z1H0_9ACTN</name>
<reference evidence="2 3" key="1">
    <citation type="submission" date="2019-01" db="EMBL/GenBank/DDBJ databases">
        <title>Nocardioides guangzhouensis sp. nov., an actinobacterium isolated from soil.</title>
        <authorList>
            <person name="Fu Y."/>
            <person name="Cai Y."/>
            <person name="Lin Z."/>
            <person name="Chen P."/>
        </authorList>
    </citation>
    <scope>NUCLEOTIDE SEQUENCE [LARGE SCALE GENOMIC DNA]</scope>
    <source>
        <strain evidence="2 3">130</strain>
    </source>
</reference>
<dbReference type="Gene3D" id="2.60.40.10">
    <property type="entry name" value="Immunoglobulins"/>
    <property type="match status" value="3"/>
</dbReference>
<dbReference type="NCBIfam" id="NF033510">
    <property type="entry name" value="Ca_tandemer"/>
    <property type="match status" value="1"/>
</dbReference>
<evidence type="ECO:0000313" key="3">
    <source>
        <dbReference type="Proteomes" id="UP000295198"/>
    </source>
</evidence>
<sequence length="487" mass="49873">MFGVASTRRVVALLVATLVPLGLAGPALAAKPVRGSVTIAAPSDGSAGSGINLVVAGAAKNATSVAVTIPGDVNTYDAAVVRGSWQTTVNPLPAGTTQICAEAYDAGRSVARACISYTVEVDGQYLSLFPEDGARVQSTFSAVGGCHDGSTVRLTLDGSSVLVPCVQYSFEHRYTEVPEGEHVLTAEQLAVDGSTVVASVTRTFTSAPIPVATVDITSPEDGSSADSTTVVVSGTETSNVDALVRVYLDGVFTDATTATDGQWSSTIPVDWGTHEICAEKSDELGSPIARDCVTHTVTLLDTSLTITSPREGSAQQTFATAEGACVGDLVVDLTVDGDLVDRLQCSQGRWVTNLFLGDGPHTLSASMSAGGTTVTSSVSFTVDSTPPSSPVVLSPSPGSTLTSVPVTLTGTADPGSTVTAYDTNADPYRAVVADAGGSWTITLERDFFETAGVLTGRPGSLTFSVIAADDAGNQADSTTVTFRTRLR</sequence>
<keyword evidence="3" id="KW-1185">Reference proteome</keyword>
<dbReference type="Proteomes" id="UP000295198">
    <property type="component" value="Unassembled WGS sequence"/>
</dbReference>
<proteinExistence type="predicted"/>
<evidence type="ECO:0000256" key="1">
    <source>
        <dbReference type="SAM" id="SignalP"/>
    </source>
</evidence>
<dbReference type="RefSeq" id="WP_134720934.1">
    <property type="nucleotide sequence ID" value="NZ_SDKM01000067.1"/>
</dbReference>
<dbReference type="OrthoDB" id="7858035at2"/>
<keyword evidence="1" id="KW-0732">Signal</keyword>
<evidence type="ECO:0000313" key="2">
    <source>
        <dbReference type="EMBL" id="RYP81447.1"/>
    </source>
</evidence>
<gene>
    <name evidence="2" type="ORF">EKO23_23580</name>
</gene>
<dbReference type="AlphaFoldDB" id="A0A4Q4Z1H0"/>
<protein>
    <submittedName>
        <fullName evidence="2">Uncharacterized protein</fullName>
    </submittedName>
</protein>
<dbReference type="EMBL" id="SDKM01000067">
    <property type="protein sequence ID" value="RYP81447.1"/>
    <property type="molecule type" value="Genomic_DNA"/>
</dbReference>
<feature type="signal peptide" evidence="1">
    <location>
        <begin position="1"/>
        <end position="29"/>
    </location>
</feature>
<dbReference type="GO" id="GO:0005975">
    <property type="term" value="P:carbohydrate metabolic process"/>
    <property type="evidence" value="ECO:0007669"/>
    <property type="project" value="UniProtKB-ARBA"/>
</dbReference>
<accession>A0A4Q4Z1H0</accession>
<feature type="chain" id="PRO_5020865943" evidence="1">
    <location>
        <begin position="30"/>
        <end position="487"/>
    </location>
</feature>
<comment type="caution">
    <text evidence="2">The sequence shown here is derived from an EMBL/GenBank/DDBJ whole genome shotgun (WGS) entry which is preliminary data.</text>
</comment>
<dbReference type="InterPro" id="IPR013783">
    <property type="entry name" value="Ig-like_fold"/>
</dbReference>